<organism evidence="1 2">
    <name type="scientific">Camellia lanceoleosa</name>
    <dbReference type="NCBI Taxonomy" id="1840588"/>
    <lineage>
        <taxon>Eukaryota</taxon>
        <taxon>Viridiplantae</taxon>
        <taxon>Streptophyta</taxon>
        <taxon>Embryophyta</taxon>
        <taxon>Tracheophyta</taxon>
        <taxon>Spermatophyta</taxon>
        <taxon>Magnoliopsida</taxon>
        <taxon>eudicotyledons</taxon>
        <taxon>Gunneridae</taxon>
        <taxon>Pentapetalae</taxon>
        <taxon>asterids</taxon>
        <taxon>Ericales</taxon>
        <taxon>Theaceae</taxon>
        <taxon>Camellia</taxon>
    </lineage>
</organism>
<sequence length="551" mass="61468">MQTSVGILSLIGFLTIAAIDFSVCNGNHDVVVMCRESEKQTLLQFKKDLEDPTNGLSSWEVEDDCCKWEGVVCDNFTGHVLELNLRNSYTDVFINGFHQRYDKLSLYGKINPCLQKLKRLKYLDLSENYFTNIPFPPVIASMTQLQYINLSNAGFVGTIPHQLGNFSSLRSLSLRSSMNVENLQWLAGLSRLEHLDLSYVNLVKVPNWLQVINNLPFLVELRLVGCQLDHFPPFLSAINFTSLAVLDLSGNQFGSLIPGWIFSLGSLVYLDLRSCNLIGPIPKGSWNLTSLETLDVSYNDLNSSLPNSLFSTTNSLVYLSLTHSGFQGPFPTIVPNMTNLSHLDLSYNSLNSTIPSWLYSFSRLEFLNLDSNRLEGGISNEIGNLTSAIFLRLSRNNIEGRLPNSIRNLSSLYRLDLSYNGLEGRLPNSIGNLASLEILELSYNGLEESLPRSLGNLCNLRHIGLSHNKLTGELFTSSSKCVAIHALEDMRLDVNKFSGHIPDQIGQFQNLTNILLSGDSEGVGPEVDWFYLSMAFGFAIMSGQDSMFILR</sequence>
<gene>
    <name evidence="1" type="ORF">LOK49_LG06G02183</name>
</gene>
<evidence type="ECO:0000313" key="1">
    <source>
        <dbReference type="EMBL" id="KAI8009699.1"/>
    </source>
</evidence>
<protein>
    <submittedName>
        <fullName evidence="1">Receptor-like protein EIX2</fullName>
    </submittedName>
</protein>
<keyword evidence="2" id="KW-1185">Reference proteome</keyword>
<comment type="caution">
    <text evidence="1">The sequence shown here is derived from an EMBL/GenBank/DDBJ whole genome shotgun (WGS) entry which is preliminary data.</text>
</comment>
<reference evidence="1 2" key="1">
    <citation type="journal article" date="2022" name="Plant J.">
        <title>Chromosome-level genome of Camellia lanceoleosa provides a valuable resource for understanding genome evolution and self-incompatibility.</title>
        <authorList>
            <person name="Gong W."/>
            <person name="Xiao S."/>
            <person name="Wang L."/>
            <person name="Liao Z."/>
            <person name="Chang Y."/>
            <person name="Mo W."/>
            <person name="Hu G."/>
            <person name="Li W."/>
            <person name="Zhao G."/>
            <person name="Zhu H."/>
            <person name="Hu X."/>
            <person name="Ji K."/>
            <person name="Xiang X."/>
            <person name="Song Q."/>
            <person name="Yuan D."/>
            <person name="Jin S."/>
            <person name="Zhang L."/>
        </authorList>
    </citation>
    <scope>NUCLEOTIDE SEQUENCE [LARGE SCALE GENOMIC DNA]</scope>
    <source>
        <strain evidence="1">SQ_2022a</strain>
    </source>
</reference>
<accession>A0ACC0H9J5</accession>
<dbReference type="EMBL" id="CM045762">
    <property type="protein sequence ID" value="KAI8009699.1"/>
    <property type="molecule type" value="Genomic_DNA"/>
</dbReference>
<name>A0ACC0H9J5_9ERIC</name>
<dbReference type="Proteomes" id="UP001060215">
    <property type="component" value="Chromosome 5"/>
</dbReference>
<proteinExistence type="predicted"/>
<evidence type="ECO:0000313" key="2">
    <source>
        <dbReference type="Proteomes" id="UP001060215"/>
    </source>
</evidence>